<dbReference type="EMBL" id="SOCE01000002">
    <property type="protein sequence ID" value="TDU84001.1"/>
    <property type="molecule type" value="Genomic_DNA"/>
</dbReference>
<reference evidence="1 2" key="1">
    <citation type="submission" date="2019-03" db="EMBL/GenBank/DDBJ databases">
        <title>Genomic Encyclopedia of Type Strains, Phase III (KMG-III): the genomes of soil and plant-associated and newly described type strains.</title>
        <authorList>
            <person name="Whitman W."/>
        </authorList>
    </citation>
    <scope>NUCLEOTIDE SEQUENCE [LARGE SCALE GENOMIC DNA]</scope>
    <source>
        <strain evidence="1 2">VKM Ac-2575</strain>
    </source>
</reference>
<comment type="caution">
    <text evidence="1">The sequence shown here is derived from an EMBL/GenBank/DDBJ whole genome shotgun (WGS) entry which is preliminary data.</text>
</comment>
<keyword evidence="2" id="KW-1185">Reference proteome</keyword>
<dbReference type="RefSeq" id="WP_133983589.1">
    <property type="nucleotide sequence ID" value="NZ_SOCE01000002.1"/>
</dbReference>
<accession>A0A4R7SXJ9</accession>
<dbReference type="InterPro" id="IPR008775">
    <property type="entry name" value="Phytyl_CoA_dOase-like"/>
</dbReference>
<evidence type="ECO:0000313" key="1">
    <source>
        <dbReference type="EMBL" id="TDU84001.1"/>
    </source>
</evidence>
<keyword evidence="1" id="KW-0223">Dioxygenase</keyword>
<dbReference type="OrthoDB" id="9814777at2"/>
<keyword evidence="1" id="KW-0560">Oxidoreductase</keyword>
<evidence type="ECO:0000313" key="2">
    <source>
        <dbReference type="Proteomes" id="UP000295151"/>
    </source>
</evidence>
<dbReference type="Pfam" id="PF05721">
    <property type="entry name" value="PhyH"/>
    <property type="match status" value="1"/>
</dbReference>
<gene>
    <name evidence="1" type="ORF">EV138_6466</name>
</gene>
<proteinExistence type="predicted"/>
<name>A0A4R7SXJ9_9ACTN</name>
<sequence>MSEATPPAVLVGEADVAWFAKHGWWVSPRVLTDPELDALAYGVDRFYARDLDVQLPAVPPGDSDPGQPDSQTLQNDYVSLQVDEIRNFVMSPMLGSIAGILGSHTGLRLFHDQLISKAPGPALVGWHTDRSYWLTCSSQDMLTIWVPLQDVDESNGGLQVVDSSHALDLDHNTLRGFHATSAERQITSWPSFSVRTLRVRRGQVSVHHARTVHGSGPNTTRLPRVALAIHLQPEQNHYVPPPAGAPTLHFNDVLCRRDGVGHPDYHDPYVCPIVWPQESGRP</sequence>
<dbReference type="AlphaFoldDB" id="A0A4R7SXJ9"/>
<dbReference type="Gene3D" id="2.60.120.620">
    <property type="entry name" value="q2cbj1_9rhob like domain"/>
    <property type="match status" value="1"/>
</dbReference>
<organism evidence="1 2">
    <name type="scientific">Kribbella voronezhensis</name>
    <dbReference type="NCBI Taxonomy" id="2512212"/>
    <lineage>
        <taxon>Bacteria</taxon>
        <taxon>Bacillati</taxon>
        <taxon>Actinomycetota</taxon>
        <taxon>Actinomycetes</taxon>
        <taxon>Propionibacteriales</taxon>
        <taxon>Kribbellaceae</taxon>
        <taxon>Kribbella</taxon>
    </lineage>
</organism>
<dbReference type="Proteomes" id="UP000295151">
    <property type="component" value="Unassembled WGS sequence"/>
</dbReference>
<dbReference type="PANTHER" id="PTHR20883:SF46">
    <property type="entry name" value="PHYTANOYL-COA HYDROXYLASE"/>
    <property type="match status" value="1"/>
</dbReference>
<dbReference type="GO" id="GO:0005506">
    <property type="term" value="F:iron ion binding"/>
    <property type="evidence" value="ECO:0007669"/>
    <property type="project" value="UniProtKB-ARBA"/>
</dbReference>
<dbReference type="GO" id="GO:0016706">
    <property type="term" value="F:2-oxoglutarate-dependent dioxygenase activity"/>
    <property type="evidence" value="ECO:0007669"/>
    <property type="project" value="UniProtKB-ARBA"/>
</dbReference>
<protein>
    <submittedName>
        <fullName evidence="1">Ectoine hydroxylase-related dioxygenase (Phytanoyl-CoA dioxygenase family)</fullName>
    </submittedName>
</protein>
<dbReference type="PANTHER" id="PTHR20883">
    <property type="entry name" value="PHYTANOYL-COA DIOXYGENASE DOMAIN CONTAINING 1"/>
    <property type="match status" value="1"/>
</dbReference>
<dbReference type="SUPFAM" id="SSF51197">
    <property type="entry name" value="Clavaminate synthase-like"/>
    <property type="match status" value="1"/>
</dbReference>